<dbReference type="KEGG" id="cal:CAALFM_C102650WA"/>
<name>A0A1D8PCU5_CANAL</name>
<proteinExistence type="predicted"/>
<reference evidence="2 3" key="1">
    <citation type="journal article" date="2004" name="Proc. Natl. Acad. Sci. U.S.A.">
        <title>The diploid genome sequence of Candida albicans.</title>
        <authorList>
            <person name="Jones T."/>
            <person name="Federspiel N.A."/>
            <person name="Chibana H."/>
            <person name="Dungan J."/>
            <person name="Kalman S."/>
            <person name="Magee B.B."/>
            <person name="Newport G."/>
            <person name="Thorstenson Y.R."/>
            <person name="Agabian N."/>
            <person name="Magee P.T."/>
            <person name="Davis R.W."/>
            <person name="Scherer S."/>
        </authorList>
    </citation>
    <scope>NUCLEOTIDE SEQUENCE [LARGE SCALE GENOMIC DNA]</scope>
    <source>
        <strain evidence="3">SC5314 / ATCC MYA-2876</strain>
    </source>
</reference>
<organism evidence="2 3">
    <name type="scientific">Candida albicans (strain SC5314 / ATCC MYA-2876)</name>
    <name type="common">Yeast</name>
    <dbReference type="NCBI Taxonomy" id="237561"/>
    <lineage>
        <taxon>Eukaryota</taxon>
        <taxon>Fungi</taxon>
        <taxon>Dikarya</taxon>
        <taxon>Ascomycota</taxon>
        <taxon>Saccharomycotina</taxon>
        <taxon>Pichiomycetes</taxon>
        <taxon>Debaryomycetaceae</taxon>
        <taxon>Candida/Lodderomyces clade</taxon>
        <taxon>Candida</taxon>
    </lineage>
</organism>
<dbReference type="InParanoid" id="A0A1D8PCU5"/>
<accession>A0A1D8PCU5</accession>
<dbReference type="eggNOG" id="ENOG502S81D">
    <property type="taxonomic scope" value="Eukaryota"/>
</dbReference>
<dbReference type="OMA" id="YAWLYLW"/>
<sequence>MSDKVEVAEVAPLPDASYKYPNPLANFTKGLGYPEWQPIDTKKEVGQIFRFGFYSTVGAYAWLYFWKRTTFKLELPLSVIGFFSIAKGVQDSIANIREINDCWNTFWGLTAANTVVLSAGFRSMPPKHKIITGALGTSIATILDRAYWAQSTSSPRLDAKYELANTNENLPKQQFWDVWQRRPITQTVEELGVGRGIFKP</sequence>
<gene>
    <name evidence="2" type="ordered locus">CAALFM_C102650WA</name>
    <name evidence="1" type="ordered locus">orf19.10471</name>
</gene>
<keyword evidence="3" id="KW-1185">Reference proteome</keyword>
<dbReference type="OrthoDB" id="1913277at2759"/>
<dbReference type="EMBL" id="CP017623">
    <property type="protein sequence ID" value="AOW25946.1"/>
    <property type="molecule type" value="Genomic_DNA"/>
</dbReference>
<protein>
    <submittedName>
        <fullName evidence="2">Uncharacterized protein</fullName>
    </submittedName>
</protein>
<dbReference type="RefSeq" id="XP_721453.2">
    <property type="nucleotide sequence ID" value="XM_716360.2"/>
</dbReference>
<evidence type="ECO:0000313" key="2">
    <source>
        <dbReference type="EMBL" id="AOW25946.1"/>
    </source>
</evidence>
<reference evidence="2 3" key="3">
    <citation type="journal article" date="2013" name="Genome Biol.">
        <title>Assembly of a phased diploid Candida albicans genome facilitates allele-specific measurements and provides a simple model for repeat and indel structure.</title>
        <authorList>
            <person name="Muzzey D."/>
            <person name="Schwartz K."/>
            <person name="Weissman J.S."/>
            <person name="Sherlock G."/>
        </authorList>
    </citation>
    <scope>NUCLEOTIDE SEQUENCE [LARGE SCALE GENOMIC DNA]</scope>
    <source>
        <strain evidence="3">SC5314 / ATCC MYA-2876</strain>
    </source>
</reference>
<dbReference type="Proteomes" id="UP000000559">
    <property type="component" value="Chromosome 1"/>
</dbReference>
<dbReference type="VEuPathDB" id="FungiDB:C1_02650W_A"/>
<reference evidence="2 3" key="2">
    <citation type="journal article" date="2007" name="Genome Biol.">
        <title>Assembly of the Candida albicans genome into sixteen supercontigs aligned on the eight chromosomes.</title>
        <authorList>
            <person name="van het Hoog M."/>
            <person name="Rast T.J."/>
            <person name="Martchenko M."/>
            <person name="Grindle S."/>
            <person name="Dignard D."/>
            <person name="Hogues H."/>
            <person name="Cuomo C."/>
            <person name="Berriman M."/>
            <person name="Scherer S."/>
            <person name="Magee B.B."/>
            <person name="Whiteway M."/>
            <person name="Chibana H."/>
            <person name="Nantel A."/>
            <person name="Magee P.T."/>
        </authorList>
    </citation>
    <scope>GENOME REANNOTATION</scope>
    <source>
        <strain evidence="3">SC5314 / ATCC MYA-2876</strain>
    </source>
</reference>
<evidence type="ECO:0000313" key="3">
    <source>
        <dbReference type="Proteomes" id="UP000000559"/>
    </source>
</evidence>
<dbReference type="GeneID" id="3636818"/>
<dbReference type="STRING" id="237561.A0A1D8PCU5"/>
<dbReference type="AlphaFoldDB" id="A0A1D8PCU5"/>
<dbReference type="CGD" id="CAL0000197916">
    <property type="gene designation" value="orf19.10471"/>
</dbReference>
<evidence type="ECO:0000313" key="1">
    <source>
        <dbReference type="CGD" id="CAL0000197916"/>
    </source>
</evidence>